<dbReference type="Proteomes" id="UP000269721">
    <property type="component" value="Unassembled WGS sequence"/>
</dbReference>
<accession>A0A4P9W4Z2</accession>
<evidence type="ECO:0000313" key="1">
    <source>
        <dbReference type="EMBL" id="RKO87002.1"/>
    </source>
</evidence>
<evidence type="ECO:0008006" key="3">
    <source>
        <dbReference type="Google" id="ProtNLM"/>
    </source>
</evidence>
<reference evidence="2" key="1">
    <citation type="journal article" date="2018" name="Nat. Microbiol.">
        <title>Leveraging single-cell genomics to expand the fungal tree of life.</title>
        <authorList>
            <person name="Ahrendt S.R."/>
            <person name="Quandt C.A."/>
            <person name="Ciobanu D."/>
            <person name="Clum A."/>
            <person name="Salamov A."/>
            <person name="Andreopoulos B."/>
            <person name="Cheng J.F."/>
            <person name="Woyke T."/>
            <person name="Pelin A."/>
            <person name="Henrissat B."/>
            <person name="Reynolds N.K."/>
            <person name="Benny G.L."/>
            <person name="Smith M.E."/>
            <person name="James T.Y."/>
            <person name="Grigoriev I.V."/>
        </authorList>
    </citation>
    <scope>NUCLEOTIDE SEQUENCE [LARGE SCALE GENOMIC DNA]</scope>
</reference>
<gene>
    <name evidence="1" type="ORF">BDK51DRAFT_38344</name>
</gene>
<protein>
    <recommendedName>
        <fullName evidence="3">F-box domain-containing protein</fullName>
    </recommendedName>
</protein>
<dbReference type="AlphaFoldDB" id="A0A4P9W4Z2"/>
<organism evidence="1 2">
    <name type="scientific">Blyttiomyces helicus</name>
    <dbReference type="NCBI Taxonomy" id="388810"/>
    <lineage>
        <taxon>Eukaryota</taxon>
        <taxon>Fungi</taxon>
        <taxon>Fungi incertae sedis</taxon>
        <taxon>Chytridiomycota</taxon>
        <taxon>Chytridiomycota incertae sedis</taxon>
        <taxon>Chytridiomycetes</taxon>
        <taxon>Chytridiomycetes incertae sedis</taxon>
        <taxon>Blyttiomyces</taxon>
    </lineage>
</organism>
<proteinExistence type="predicted"/>
<name>A0A4P9W4Z2_9FUNG</name>
<dbReference type="EMBL" id="KZ997753">
    <property type="protein sequence ID" value="RKO87002.1"/>
    <property type="molecule type" value="Genomic_DNA"/>
</dbReference>
<evidence type="ECO:0000313" key="2">
    <source>
        <dbReference type="Proteomes" id="UP000269721"/>
    </source>
</evidence>
<dbReference type="InterPro" id="IPR032675">
    <property type="entry name" value="LRR_dom_sf"/>
</dbReference>
<dbReference type="Gene3D" id="3.80.10.10">
    <property type="entry name" value="Ribonuclease Inhibitor"/>
    <property type="match status" value="1"/>
</dbReference>
<keyword evidence="2" id="KW-1185">Reference proteome</keyword>
<dbReference type="SUPFAM" id="SSF52047">
    <property type="entry name" value="RNI-like"/>
    <property type="match status" value="1"/>
</dbReference>
<sequence>MARRDLPQFHTGILRQFRDLLLRSLGTPLVDMGLNVENARYAVAVPHFEANTLPNLKVVDVNGFGCSRFLLPSPLANRPPLRRVALGRELCESPRHLATLLRACPSITDLDISSARELSRAFLNIADNSITDDALLGCLACIARTSPLLEILRLGDRGTLHSPSLDDLAFIADLKRGCPRLRHVGLGVSPYCSKVAEHVLKFVQDLEVDIYAASFLVDGYSYDLF</sequence>